<proteinExistence type="inferred from homology"/>
<protein>
    <submittedName>
        <fullName evidence="6">GMC oxidoreductase</fullName>
    </submittedName>
</protein>
<feature type="non-terminal residue" evidence="6">
    <location>
        <position position="1"/>
    </location>
</feature>
<evidence type="ECO:0000256" key="3">
    <source>
        <dbReference type="ARBA" id="ARBA00022630"/>
    </source>
</evidence>
<comment type="cofactor">
    <cofactor evidence="1">
        <name>FAD</name>
        <dbReference type="ChEBI" id="CHEBI:57692"/>
    </cofactor>
</comment>
<keyword evidence="4" id="KW-0274">FAD</keyword>
<gene>
    <name evidence="6" type="ORF">RHS03_04950</name>
</gene>
<evidence type="ECO:0000256" key="4">
    <source>
        <dbReference type="ARBA" id="ARBA00022827"/>
    </source>
</evidence>
<dbReference type="AlphaFoldDB" id="A0A8H7LWM6"/>
<dbReference type="NCBIfam" id="TIGR02462">
    <property type="entry name" value="pyranose_ox"/>
    <property type="match status" value="1"/>
</dbReference>
<evidence type="ECO:0000256" key="5">
    <source>
        <dbReference type="ARBA" id="ARBA00023002"/>
    </source>
</evidence>
<evidence type="ECO:0000256" key="1">
    <source>
        <dbReference type="ARBA" id="ARBA00001974"/>
    </source>
</evidence>
<reference evidence="6" key="1">
    <citation type="submission" date="2020-09" db="EMBL/GenBank/DDBJ databases">
        <title>Comparative genome analyses of four rice-infecting Rhizoctonia solani isolates reveal extensive enrichment of homogalacturonan modification genes.</title>
        <authorList>
            <person name="Lee D.-Y."/>
            <person name="Jeon J."/>
            <person name="Kim K.-T."/>
            <person name="Cheong K."/>
            <person name="Song H."/>
            <person name="Choi G."/>
            <person name="Ko J."/>
            <person name="Opiyo S.O."/>
            <person name="Zuo S."/>
            <person name="Madhav S."/>
            <person name="Lee Y.-H."/>
            <person name="Wang G.-L."/>
        </authorList>
    </citation>
    <scope>NUCLEOTIDE SEQUENCE</scope>
    <source>
        <strain evidence="6">AG1-IA WGL</strain>
    </source>
</reference>
<accession>A0A8H7LWM6</accession>
<dbReference type="Proteomes" id="UP000602905">
    <property type="component" value="Unassembled WGS sequence"/>
</dbReference>
<dbReference type="Gene3D" id="3.50.50.60">
    <property type="entry name" value="FAD/NAD(P)-binding domain"/>
    <property type="match status" value="2"/>
</dbReference>
<evidence type="ECO:0000313" key="7">
    <source>
        <dbReference type="Proteomes" id="UP000602905"/>
    </source>
</evidence>
<keyword evidence="5" id="KW-0560">Oxidoreductase</keyword>
<dbReference type="GO" id="GO:0050233">
    <property type="term" value="F:pyranose oxidase activity"/>
    <property type="evidence" value="ECO:0007669"/>
    <property type="project" value="InterPro"/>
</dbReference>
<comment type="similarity">
    <text evidence="2">Belongs to the GMC oxidoreductase family.</text>
</comment>
<dbReference type="EMBL" id="JACYCD010000052">
    <property type="protein sequence ID" value="KAF8705936.1"/>
    <property type="molecule type" value="Genomic_DNA"/>
</dbReference>
<dbReference type="InterPro" id="IPR012814">
    <property type="entry name" value="P2OX"/>
</dbReference>
<dbReference type="InterPro" id="IPR051473">
    <property type="entry name" value="P2Ox-like"/>
</dbReference>
<evidence type="ECO:0000313" key="6">
    <source>
        <dbReference type="EMBL" id="KAF8705936.1"/>
    </source>
</evidence>
<organism evidence="6 7">
    <name type="scientific">Rhizoctonia solani</name>
    <dbReference type="NCBI Taxonomy" id="456999"/>
    <lineage>
        <taxon>Eukaryota</taxon>
        <taxon>Fungi</taxon>
        <taxon>Dikarya</taxon>
        <taxon>Basidiomycota</taxon>
        <taxon>Agaricomycotina</taxon>
        <taxon>Agaricomycetes</taxon>
        <taxon>Cantharellales</taxon>
        <taxon>Ceratobasidiaceae</taxon>
        <taxon>Rhizoctonia</taxon>
    </lineage>
</organism>
<dbReference type="SUPFAM" id="SSF51905">
    <property type="entry name" value="FAD/NAD(P)-binding domain"/>
    <property type="match status" value="1"/>
</dbReference>
<dbReference type="SUPFAM" id="SSF54373">
    <property type="entry name" value="FAD-linked reductases, C-terminal domain"/>
    <property type="match status" value="1"/>
</dbReference>
<dbReference type="PANTHER" id="PTHR42784">
    <property type="entry name" value="PYRANOSE 2-OXIDASE"/>
    <property type="match status" value="1"/>
</dbReference>
<dbReference type="InterPro" id="IPR036188">
    <property type="entry name" value="FAD/NAD-bd_sf"/>
</dbReference>
<comment type="caution">
    <text evidence="6">The sequence shown here is derived from an EMBL/GenBank/DDBJ whole genome shotgun (WGS) entry which is preliminary data.</text>
</comment>
<name>A0A8H7LWM6_9AGAM</name>
<dbReference type="GO" id="GO:0050660">
    <property type="term" value="F:flavin adenine dinucleotide binding"/>
    <property type="evidence" value="ECO:0007669"/>
    <property type="project" value="InterPro"/>
</dbReference>
<sequence>MAGTETRGDPKLVDAVDVFIAGSGPIGCTFARKILDNSKKSDLTVLMIEMGSQDNPVIGRHHKNSAKLVYQLNTADPANQLIRYQKDIDAFGALQPVSVPPAATYMPTLGAEAWSPGSKPLVSAFNNPEQEPSVNLPGCAVTRTVGGMATHWTCACPIPHPEEREASPLPKEEFLKYINEAGTLLNVNLDQYDLSVRHNLVKKVLQNAYGEDAVKNLPLAVKRRKNRGYVTWSGSDTVLGETYSKNGSDKRFTLLPEHRIIGFVRENSPLIGGSDKESRIDYDRLRDGTGAIKFAYVKDIIADEYLLIPAKYFVVACGAIGTPQVLWNSGFGLHLYDNENDPARELPALGRYLTEQSISFCQIVLKRKFIENIEEHEDLLGAEHRGRCAGHKAKFPDDPIHIPFSDPEPQVTIPYTTENPWHTQIHRDAFSYGDVGPRADPRLIVDLRFFGRQAVYEGNYVTFSNKHTDIYGMPQPTFNVVRKKADAEKDSLMMSKMCEVAGKLGEFLPGSYPQFMAPGLALHITGTTRLMRVDEDKIELETQEIPQDVLNQSVANQYSQVHNHKNLFVGGNNVIPDSTACNPTRTSVAYAIKAAEYIAKKLT</sequence>
<dbReference type="PANTHER" id="PTHR42784:SF1">
    <property type="entry name" value="PYRANOSE 2-OXIDASE"/>
    <property type="match status" value="1"/>
</dbReference>
<dbReference type="OrthoDB" id="269227at2759"/>
<keyword evidence="3" id="KW-0285">Flavoprotein</keyword>
<evidence type="ECO:0000256" key="2">
    <source>
        <dbReference type="ARBA" id="ARBA00010790"/>
    </source>
</evidence>